<dbReference type="PROSITE" id="PS51195">
    <property type="entry name" value="Q_MOTIF"/>
    <property type="match status" value="1"/>
</dbReference>
<feature type="domain" description="Helicase C-terminal" evidence="8">
    <location>
        <begin position="228"/>
        <end position="375"/>
    </location>
</feature>
<dbReference type="InterPro" id="IPR001650">
    <property type="entry name" value="Helicase_C-like"/>
</dbReference>
<evidence type="ECO:0000259" key="8">
    <source>
        <dbReference type="PROSITE" id="PS51194"/>
    </source>
</evidence>
<dbReference type="SMART" id="SM00490">
    <property type="entry name" value="HELICc"/>
    <property type="match status" value="1"/>
</dbReference>
<evidence type="ECO:0000313" key="10">
    <source>
        <dbReference type="EMBL" id="MDE5415375.1"/>
    </source>
</evidence>
<evidence type="ECO:0000313" key="11">
    <source>
        <dbReference type="Proteomes" id="UP001148125"/>
    </source>
</evidence>
<dbReference type="SUPFAM" id="SSF52540">
    <property type="entry name" value="P-loop containing nucleoside triphosphate hydrolases"/>
    <property type="match status" value="1"/>
</dbReference>
<dbReference type="PANTHER" id="PTHR47963:SF7">
    <property type="entry name" value="ATP-DEPENDENT RNA HELICASE YFML-RELATED"/>
    <property type="match status" value="1"/>
</dbReference>
<keyword evidence="4" id="KW-0067">ATP-binding</keyword>
<dbReference type="Gene3D" id="3.40.50.300">
    <property type="entry name" value="P-loop containing nucleotide triphosphate hydrolases"/>
    <property type="match status" value="2"/>
</dbReference>
<dbReference type="GO" id="GO:0004386">
    <property type="term" value="F:helicase activity"/>
    <property type="evidence" value="ECO:0007669"/>
    <property type="project" value="UniProtKB-KW"/>
</dbReference>
<dbReference type="RefSeq" id="WP_275119970.1">
    <property type="nucleotide sequence ID" value="NZ_JAOTPO010000015.1"/>
</dbReference>
<evidence type="ECO:0000259" key="7">
    <source>
        <dbReference type="PROSITE" id="PS51192"/>
    </source>
</evidence>
<reference evidence="10" key="1">
    <citation type="submission" date="2024-05" db="EMBL/GenBank/DDBJ databases">
        <title>Alkalihalobacillus sp. strain MEB203 novel alkaliphilic bacterium from Lonar Lake, India.</title>
        <authorList>
            <person name="Joshi A."/>
            <person name="Thite S."/>
            <person name="Mengade P."/>
        </authorList>
    </citation>
    <scope>NUCLEOTIDE SEQUENCE</scope>
    <source>
        <strain evidence="10">MEB 203</strain>
    </source>
</reference>
<dbReference type="CDD" id="cd00268">
    <property type="entry name" value="DEADc"/>
    <property type="match status" value="1"/>
</dbReference>
<gene>
    <name evidence="10" type="ORF">N7Z68_18605</name>
</gene>
<dbReference type="InterPro" id="IPR027417">
    <property type="entry name" value="P-loop_NTPase"/>
</dbReference>
<proteinExistence type="predicted"/>
<dbReference type="PANTHER" id="PTHR47963">
    <property type="entry name" value="DEAD-BOX ATP-DEPENDENT RNA HELICASE 47, MITOCHONDRIAL"/>
    <property type="match status" value="1"/>
</dbReference>
<dbReference type="InterPro" id="IPR014014">
    <property type="entry name" value="RNA_helicase_DEAD_Q_motif"/>
</dbReference>
<keyword evidence="1" id="KW-0547">Nucleotide-binding</keyword>
<evidence type="ECO:0000256" key="2">
    <source>
        <dbReference type="ARBA" id="ARBA00022801"/>
    </source>
</evidence>
<feature type="domain" description="Helicase ATP-binding" evidence="7">
    <location>
        <begin position="34"/>
        <end position="205"/>
    </location>
</feature>
<dbReference type="InterPro" id="IPR050547">
    <property type="entry name" value="DEAD_box_RNA_helicases"/>
</dbReference>
<dbReference type="InterPro" id="IPR044742">
    <property type="entry name" value="DEAD/DEAH_RhlB"/>
</dbReference>
<comment type="caution">
    <text evidence="10">The sequence shown here is derived from an EMBL/GenBank/DDBJ whole genome shotgun (WGS) entry which is preliminary data.</text>
</comment>
<organism evidence="10 11">
    <name type="scientific">Alkalihalobacterium chitinilyticum</name>
    <dbReference type="NCBI Taxonomy" id="2980103"/>
    <lineage>
        <taxon>Bacteria</taxon>
        <taxon>Bacillati</taxon>
        <taxon>Bacillota</taxon>
        <taxon>Bacilli</taxon>
        <taxon>Bacillales</taxon>
        <taxon>Bacillaceae</taxon>
        <taxon>Alkalihalobacterium</taxon>
    </lineage>
</organism>
<sequence>MSKTFLDLGLNERYVKALSEKGIETPTKIQEQGIPAIIEGKNVVLHSQTGSGKTLAFVLPLLEKLDETKKDLQALIVAPTQELAMQIFQEVKDLTKDTPYEVEAFIGSGNIKRQLEKLKKVKPQLVVGTPRRIIELAESKLKMHHVQAVVFDEADRQILDRKSNEDYVQLERKMPGNCQFIFASATATPELMNRLSQKVSDPVFISVDEGIVKNKIEHLFIVGDRRQQIDQLRGMIRNLNISRGMVFVNNLERVKETVDKLNYHGVKAGALSSEQDKFQRADVMEKFSKGDLQILVATDVAARGIDIQNVTHVINLQLTDEKEGYLHRAGRTGRMGKEGTVISIITKHEINKLKKWAKAFEITLHEKQYQYGKIKDYEKEQSPQNRKPKPVYSKDKKQSAKK</sequence>
<dbReference type="Pfam" id="PF00270">
    <property type="entry name" value="DEAD"/>
    <property type="match status" value="1"/>
</dbReference>
<evidence type="ECO:0000256" key="5">
    <source>
        <dbReference type="PROSITE-ProRule" id="PRU00552"/>
    </source>
</evidence>
<evidence type="ECO:0000256" key="1">
    <source>
        <dbReference type="ARBA" id="ARBA00022741"/>
    </source>
</evidence>
<feature type="domain" description="DEAD-box RNA helicase Q" evidence="9">
    <location>
        <begin position="3"/>
        <end position="31"/>
    </location>
</feature>
<keyword evidence="3 10" id="KW-0347">Helicase</keyword>
<feature type="region of interest" description="Disordered" evidence="6">
    <location>
        <begin position="373"/>
        <end position="402"/>
    </location>
</feature>
<feature type="compositionally biased region" description="Basic and acidic residues" evidence="6">
    <location>
        <begin position="392"/>
        <end position="402"/>
    </location>
</feature>
<evidence type="ECO:0000256" key="3">
    <source>
        <dbReference type="ARBA" id="ARBA00022806"/>
    </source>
</evidence>
<dbReference type="InterPro" id="IPR014001">
    <property type="entry name" value="Helicase_ATP-bd"/>
</dbReference>
<dbReference type="PROSITE" id="PS51194">
    <property type="entry name" value="HELICASE_CTER"/>
    <property type="match status" value="1"/>
</dbReference>
<evidence type="ECO:0000259" key="9">
    <source>
        <dbReference type="PROSITE" id="PS51195"/>
    </source>
</evidence>
<feature type="short sequence motif" description="Q motif" evidence="5">
    <location>
        <begin position="3"/>
        <end position="31"/>
    </location>
</feature>
<protein>
    <submittedName>
        <fullName evidence="10">DEAD/DEAH box helicase</fullName>
    </submittedName>
</protein>
<dbReference type="Pfam" id="PF00271">
    <property type="entry name" value="Helicase_C"/>
    <property type="match status" value="1"/>
</dbReference>
<name>A0ABT5VIU0_9BACI</name>
<dbReference type="Proteomes" id="UP001148125">
    <property type="component" value="Unassembled WGS sequence"/>
</dbReference>
<dbReference type="CDD" id="cd18787">
    <property type="entry name" value="SF2_C_DEAD"/>
    <property type="match status" value="1"/>
</dbReference>
<accession>A0ABT5VIU0</accession>
<dbReference type="PROSITE" id="PS51192">
    <property type="entry name" value="HELICASE_ATP_BIND_1"/>
    <property type="match status" value="1"/>
</dbReference>
<dbReference type="InterPro" id="IPR011545">
    <property type="entry name" value="DEAD/DEAH_box_helicase_dom"/>
</dbReference>
<keyword evidence="11" id="KW-1185">Reference proteome</keyword>
<evidence type="ECO:0000256" key="4">
    <source>
        <dbReference type="ARBA" id="ARBA00022840"/>
    </source>
</evidence>
<dbReference type="EMBL" id="JAOTPO010000015">
    <property type="protein sequence ID" value="MDE5415375.1"/>
    <property type="molecule type" value="Genomic_DNA"/>
</dbReference>
<dbReference type="SMART" id="SM00487">
    <property type="entry name" value="DEXDc"/>
    <property type="match status" value="1"/>
</dbReference>
<evidence type="ECO:0000256" key="6">
    <source>
        <dbReference type="SAM" id="MobiDB-lite"/>
    </source>
</evidence>
<keyword evidence="2" id="KW-0378">Hydrolase</keyword>